<dbReference type="Pfam" id="PF16036">
    <property type="entry name" value="Chalcone_3"/>
    <property type="match status" value="1"/>
</dbReference>
<evidence type="ECO:0000313" key="2">
    <source>
        <dbReference type="EMBL" id="EGG28546.1"/>
    </source>
</evidence>
<proteinExistence type="predicted"/>
<keyword evidence="3" id="KW-1185">Reference proteome</keyword>
<feature type="domain" description="Chalcone isomerase" evidence="1">
    <location>
        <begin position="32"/>
        <end position="105"/>
    </location>
</feature>
<evidence type="ECO:0000313" key="3">
    <source>
        <dbReference type="Proteomes" id="UP000005615"/>
    </source>
</evidence>
<comment type="caution">
    <text evidence="2">The sequence shown here is derived from an EMBL/GenBank/DDBJ whole genome shotgun (WGS) entry which is preliminary data.</text>
</comment>
<accession>F3L545</accession>
<protein>
    <recommendedName>
        <fullName evidence="1">Chalcone isomerase domain-containing protein</fullName>
    </recommendedName>
</protein>
<gene>
    <name evidence="2" type="ORF">IMCC3088_2824</name>
</gene>
<sequence length="114" mass="12631">MALEIHYLRDIKGSALVTQTVREWESLGLSPETYEPYLKPLESLLPDVKKGDSLTFIVLPGGSNTFYYNGQTLGGLDDPTFGQHFLNIWLSPNTSRPELRAQLLGSNACETLAC</sequence>
<dbReference type="STRING" id="2518989.IMCC3088_2824"/>
<dbReference type="AlphaFoldDB" id="F3L545"/>
<dbReference type="eggNOG" id="COG3572">
    <property type="taxonomic scope" value="Bacteria"/>
</dbReference>
<organism evidence="2 3">
    <name type="scientific">Aequoribacter fuscus</name>
    <dbReference type="NCBI Taxonomy" id="2518989"/>
    <lineage>
        <taxon>Bacteria</taxon>
        <taxon>Pseudomonadati</taxon>
        <taxon>Pseudomonadota</taxon>
        <taxon>Gammaproteobacteria</taxon>
        <taxon>Cellvibrionales</taxon>
        <taxon>Halieaceae</taxon>
        <taxon>Aequoribacter</taxon>
    </lineage>
</organism>
<dbReference type="InterPro" id="IPR016087">
    <property type="entry name" value="Chalcone_isomerase"/>
</dbReference>
<dbReference type="EMBL" id="AEIG01000095">
    <property type="protein sequence ID" value="EGG28546.1"/>
    <property type="molecule type" value="Genomic_DNA"/>
</dbReference>
<reference evidence="2 3" key="1">
    <citation type="journal article" date="2011" name="J. Bacteriol.">
        <title>Genome sequence of strain IMCC3088, a proteorhodopsin-containing marine bacterium belonging to the OM60/NOR5 clade.</title>
        <authorList>
            <person name="Jang Y."/>
            <person name="Oh H.M."/>
            <person name="Kang I."/>
            <person name="Lee K."/>
            <person name="Yang S.J."/>
            <person name="Cho J.C."/>
        </authorList>
    </citation>
    <scope>NUCLEOTIDE SEQUENCE [LARGE SCALE GENOMIC DNA]</scope>
    <source>
        <strain evidence="2 3">IMCC3088</strain>
    </source>
</reference>
<name>F3L545_9GAMM</name>
<evidence type="ECO:0000259" key="1">
    <source>
        <dbReference type="Pfam" id="PF16036"/>
    </source>
</evidence>
<dbReference type="Proteomes" id="UP000005615">
    <property type="component" value="Unassembled WGS sequence"/>
</dbReference>